<gene>
    <name evidence="2" type="ORF">BZL30_1580</name>
</gene>
<dbReference type="Proteomes" id="UP000189229">
    <property type="component" value="Unassembled WGS sequence"/>
</dbReference>
<accession>A0A1V3XR65</accession>
<proteinExistence type="predicted"/>
<reference evidence="2 3" key="1">
    <citation type="submission" date="2017-02" db="EMBL/GenBank/DDBJ databases">
        <title>Complete genome sequences of Mycobacterium kansasii strains isolated from rhesus macaques.</title>
        <authorList>
            <person name="Panda A."/>
            <person name="Nagaraj S."/>
            <person name="Zhao X."/>
            <person name="Tettelin H."/>
            <person name="Detolla L.J."/>
        </authorList>
    </citation>
    <scope>NUCLEOTIDE SEQUENCE [LARGE SCALE GENOMIC DNA]</scope>
    <source>
        <strain evidence="2 3">11-3813</strain>
    </source>
</reference>
<evidence type="ECO:0000313" key="3">
    <source>
        <dbReference type="Proteomes" id="UP000189229"/>
    </source>
</evidence>
<evidence type="ECO:0000256" key="1">
    <source>
        <dbReference type="SAM" id="MobiDB-lite"/>
    </source>
</evidence>
<feature type="region of interest" description="Disordered" evidence="1">
    <location>
        <begin position="1"/>
        <end position="39"/>
    </location>
</feature>
<organism evidence="2 3">
    <name type="scientific">Mycobacterium kansasii</name>
    <dbReference type="NCBI Taxonomy" id="1768"/>
    <lineage>
        <taxon>Bacteria</taxon>
        <taxon>Bacillati</taxon>
        <taxon>Actinomycetota</taxon>
        <taxon>Actinomycetes</taxon>
        <taxon>Mycobacteriales</taxon>
        <taxon>Mycobacteriaceae</taxon>
        <taxon>Mycobacterium</taxon>
    </lineage>
</organism>
<dbReference type="EMBL" id="MVBM01000001">
    <property type="protein sequence ID" value="OOK81695.1"/>
    <property type="molecule type" value="Genomic_DNA"/>
</dbReference>
<protein>
    <submittedName>
        <fullName evidence="2">Uncharacterized protein</fullName>
    </submittedName>
</protein>
<sequence length="39" mass="4005">MRAPPMDTVATGTPAGICTIDSSESRPSSRPAAPAPDHR</sequence>
<name>A0A1V3XR65_MYCKA</name>
<evidence type="ECO:0000313" key="2">
    <source>
        <dbReference type="EMBL" id="OOK81695.1"/>
    </source>
</evidence>
<dbReference type="AlphaFoldDB" id="A0A1V3XR65"/>
<comment type="caution">
    <text evidence="2">The sequence shown here is derived from an EMBL/GenBank/DDBJ whole genome shotgun (WGS) entry which is preliminary data.</text>
</comment>